<gene>
    <name evidence="2" type="ORF">PHLGIDRAFT_117384</name>
</gene>
<dbReference type="HOGENOM" id="CLU_1482518_0_0_1"/>
<keyword evidence="3" id="KW-1185">Reference proteome</keyword>
<organism evidence="2 3">
    <name type="scientific">Phlebiopsis gigantea (strain 11061_1 CR5-6)</name>
    <name type="common">White-rot fungus</name>
    <name type="synonym">Peniophora gigantea</name>
    <dbReference type="NCBI Taxonomy" id="745531"/>
    <lineage>
        <taxon>Eukaryota</taxon>
        <taxon>Fungi</taxon>
        <taxon>Dikarya</taxon>
        <taxon>Basidiomycota</taxon>
        <taxon>Agaricomycotina</taxon>
        <taxon>Agaricomycetes</taxon>
        <taxon>Polyporales</taxon>
        <taxon>Phanerochaetaceae</taxon>
        <taxon>Phlebiopsis</taxon>
    </lineage>
</organism>
<evidence type="ECO:0000256" key="1">
    <source>
        <dbReference type="SAM" id="MobiDB-lite"/>
    </source>
</evidence>
<proteinExistence type="predicted"/>
<name>A0A0C3NSU9_PHLG1</name>
<evidence type="ECO:0000313" key="2">
    <source>
        <dbReference type="EMBL" id="KIP08289.1"/>
    </source>
</evidence>
<sequence length="182" mass="18921">MTLHATGSRSRGARILSVDRTVDSGPRSSGNPPPSPRYVGTPDLDSLTLRANAAAAASAACESLLSGHTSEFGNTGLALGGDPYGSDGTRAILRAFSSRTQPSSQLDTGRHVRWGSFCPSLYRERALGAGDASAVPSGGTLTAKVRAASEIVSVLEDLHCFRVGFVGRPRDGTIMPEHDVQA</sequence>
<dbReference type="EMBL" id="KN840482">
    <property type="protein sequence ID" value="KIP08289.1"/>
    <property type="molecule type" value="Genomic_DNA"/>
</dbReference>
<protein>
    <submittedName>
        <fullName evidence="2">Uncharacterized protein</fullName>
    </submittedName>
</protein>
<dbReference type="AlphaFoldDB" id="A0A0C3NSU9"/>
<reference evidence="2 3" key="1">
    <citation type="journal article" date="2014" name="PLoS Genet.">
        <title>Analysis of the Phlebiopsis gigantea genome, transcriptome and secretome provides insight into its pioneer colonization strategies of wood.</title>
        <authorList>
            <person name="Hori C."/>
            <person name="Ishida T."/>
            <person name="Igarashi K."/>
            <person name="Samejima M."/>
            <person name="Suzuki H."/>
            <person name="Master E."/>
            <person name="Ferreira P."/>
            <person name="Ruiz-Duenas F.J."/>
            <person name="Held B."/>
            <person name="Canessa P."/>
            <person name="Larrondo L.F."/>
            <person name="Schmoll M."/>
            <person name="Druzhinina I.S."/>
            <person name="Kubicek C.P."/>
            <person name="Gaskell J.A."/>
            <person name="Kersten P."/>
            <person name="St John F."/>
            <person name="Glasner J."/>
            <person name="Sabat G."/>
            <person name="Splinter BonDurant S."/>
            <person name="Syed K."/>
            <person name="Yadav J."/>
            <person name="Mgbeahuruike A.C."/>
            <person name="Kovalchuk A."/>
            <person name="Asiegbu F.O."/>
            <person name="Lackner G."/>
            <person name="Hoffmeister D."/>
            <person name="Rencoret J."/>
            <person name="Gutierrez A."/>
            <person name="Sun H."/>
            <person name="Lindquist E."/>
            <person name="Barry K."/>
            <person name="Riley R."/>
            <person name="Grigoriev I.V."/>
            <person name="Henrissat B."/>
            <person name="Kues U."/>
            <person name="Berka R.M."/>
            <person name="Martinez A.T."/>
            <person name="Covert S.F."/>
            <person name="Blanchette R.A."/>
            <person name="Cullen D."/>
        </authorList>
    </citation>
    <scope>NUCLEOTIDE SEQUENCE [LARGE SCALE GENOMIC DNA]</scope>
    <source>
        <strain evidence="2 3">11061_1 CR5-6</strain>
    </source>
</reference>
<dbReference type="Proteomes" id="UP000053257">
    <property type="component" value="Unassembled WGS sequence"/>
</dbReference>
<evidence type="ECO:0000313" key="3">
    <source>
        <dbReference type="Proteomes" id="UP000053257"/>
    </source>
</evidence>
<accession>A0A0C3NSU9</accession>
<feature type="region of interest" description="Disordered" evidence="1">
    <location>
        <begin position="1"/>
        <end position="42"/>
    </location>
</feature>